<dbReference type="EMBL" id="JAPMOS010000494">
    <property type="protein sequence ID" value="KAJ4452474.1"/>
    <property type="molecule type" value="Genomic_DNA"/>
</dbReference>
<evidence type="ECO:0000313" key="3">
    <source>
        <dbReference type="Proteomes" id="UP001141327"/>
    </source>
</evidence>
<organism evidence="2 3">
    <name type="scientific">Paratrimastix pyriformis</name>
    <dbReference type="NCBI Taxonomy" id="342808"/>
    <lineage>
        <taxon>Eukaryota</taxon>
        <taxon>Metamonada</taxon>
        <taxon>Preaxostyla</taxon>
        <taxon>Paratrimastigidae</taxon>
        <taxon>Paratrimastix</taxon>
    </lineage>
</organism>
<proteinExistence type="predicted"/>
<reference evidence="2" key="1">
    <citation type="journal article" date="2022" name="bioRxiv">
        <title>Genomics of Preaxostyla Flagellates Illuminates Evolutionary Transitions and the Path Towards Mitochondrial Loss.</title>
        <authorList>
            <person name="Novak L.V.F."/>
            <person name="Treitli S.C."/>
            <person name="Pyrih J."/>
            <person name="Halakuc P."/>
            <person name="Pipaliya S.V."/>
            <person name="Vacek V."/>
            <person name="Brzon O."/>
            <person name="Soukal P."/>
            <person name="Eme L."/>
            <person name="Dacks J.B."/>
            <person name="Karnkowska A."/>
            <person name="Elias M."/>
            <person name="Hampl V."/>
        </authorList>
    </citation>
    <scope>NUCLEOTIDE SEQUENCE</scope>
    <source>
        <strain evidence="2">RCP-MX</strain>
    </source>
</reference>
<name>A0ABQ8U0C5_9EUKA</name>
<evidence type="ECO:0000256" key="1">
    <source>
        <dbReference type="SAM" id="MobiDB-lite"/>
    </source>
</evidence>
<evidence type="ECO:0000313" key="2">
    <source>
        <dbReference type="EMBL" id="KAJ4452474.1"/>
    </source>
</evidence>
<sequence>MQTQQPSPQQQRKVFRCALCALSHDMTVLVHRHSRQPSPFSRTVIPHRPVFSIGEPQRCDWRIAHSATNPKLPEIGRPQPPVETAPDIIKG</sequence>
<protein>
    <submittedName>
        <fullName evidence="2">Uncharacterized protein</fullName>
    </submittedName>
</protein>
<comment type="caution">
    <text evidence="2">The sequence shown here is derived from an EMBL/GenBank/DDBJ whole genome shotgun (WGS) entry which is preliminary data.</text>
</comment>
<keyword evidence="3" id="KW-1185">Reference proteome</keyword>
<gene>
    <name evidence="2" type="ORF">PAPYR_13359</name>
</gene>
<accession>A0ABQ8U0C5</accession>
<feature type="region of interest" description="Disordered" evidence="1">
    <location>
        <begin position="69"/>
        <end position="91"/>
    </location>
</feature>
<dbReference type="Proteomes" id="UP001141327">
    <property type="component" value="Unassembled WGS sequence"/>
</dbReference>